<dbReference type="GO" id="GO:0043529">
    <property type="term" value="C:GET complex"/>
    <property type="evidence" value="ECO:0007669"/>
    <property type="project" value="TreeGrafter"/>
</dbReference>
<dbReference type="GO" id="GO:0071816">
    <property type="term" value="P:tail-anchored membrane protein insertion into ER membrane"/>
    <property type="evidence" value="ECO:0007669"/>
    <property type="project" value="TreeGrafter"/>
</dbReference>
<evidence type="ECO:0000256" key="1">
    <source>
        <dbReference type="ARBA" id="ARBA00011040"/>
    </source>
</evidence>
<gene>
    <name evidence="3" type="ORF">ECPE_LOCUS1848</name>
</gene>
<keyword evidence="4" id="KW-1185">Reference proteome</keyword>
<dbReference type="InterPro" id="IPR027417">
    <property type="entry name" value="P-loop_NTPase"/>
</dbReference>
<dbReference type="WBParaSite" id="ECPE_0000184801-mRNA-1">
    <property type="protein sequence ID" value="ECPE_0000184801-mRNA-1"/>
    <property type="gene ID" value="ECPE_0000184801"/>
</dbReference>
<comment type="similarity">
    <text evidence="1">Belongs to the arsA ATPase family.</text>
</comment>
<sequence length="138" mass="15909">MSIVPLIKHAFIFPIFLLLLRALRTRFPLPLGPLRLTKELSAQEIDVHNVIVNQLLFPNMITAESETSSQSSSKDARQPPTSCRMCLARHRIQTKYLEQIVELYEDMHVIQLPHLEEEVRGVASVQAFAQHLLKPFRR</sequence>
<evidence type="ECO:0000313" key="5">
    <source>
        <dbReference type="WBParaSite" id="ECPE_0000184801-mRNA-1"/>
    </source>
</evidence>
<organism evidence="5">
    <name type="scientific">Echinostoma caproni</name>
    <dbReference type="NCBI Taxonomy" id="27848"/>
    <lineage>
        <taxon>Eukaryota</taxon>
        <taxon>Metazoa</taxon>
        <taxon>Spiralia</taxon>
        <taxon>Lophotrochozoa</taxon>
        <taxon>Platyhelminthes</taxon>
        <taxon>Trematoda</taxon>
        <taxon>Digenea</taxon>
        <taxon>Plagiorchiida</taxon>
        <taxon>Echinostomata</taxon>
        <taxon>Echinostomatoidea</taxon>
        <taxon>Echinostomatidae</taxon>
        <taxon>Echinostoma</taxon>
    </lineage>
</organism>
<dbReference type="EMBL" id="UZAN01016889">
    <property type="protein sequence ID" value="VDP47675.1"/>
    <property type="molecule type" value="Genomic_DNA"/>
</dbReference>
<dbReference type="Gene3D" id="3.40.50.300">
    <property type="entry name" value="P-loop containing nucleotide triphosphate hydrolases"/>
    <property type="match status" value="1"/>
</dbReference>
<dbReference type="AlphaFoldDB" id="A0A183A4G3"/>
<dbReference type="GO" id="GO:0005524">
    <property type="term" value="F:ATP binding"/>
    <property type="evidence" value="ECO:0007669"/>
    <property type="project" value="InterPro"/>
</dbReference>
<protein>
    <submittedName>
        <fullName evidence="5">ArsA_ATPase domain-containing protein</fullName>
    </submittedName>
</protein>
<dbReference type="GO" id="GO:0016887">
    <property type="term" value="F:ATP hydrolysis activity"/>
    <property type="evidence" value="ECO:0007669"/>
    <property type="project" value="InterPro"/>
</dbReference>
<reference evidence="5" key="1">
    <citation type="submission" date="2016-06" db="UniProtKB">
        <authorList>
            <consortium name="WormBaseParasite"/>
        </authorList>
    </citation>
    <scope>IDENTIFICATION</scope>
</reference>
<feature type="domain" description="ArsA/GET3 Anion-transporting ATPase-like" evidence="2">
    <location>
        <begin position="35"/>
        <end position="133"/>
    </location>
</feature>
<accession>A0A183A4G3</accession>
<dbReference type="InterPro" id="IPR025723">
    <property type="entry name" value="ArsA/GET3_ATPase-like"/>
</dbReference>
<dbReference type="InterPro" id="IPR016300">
    <property type="entry name" value="ATPase_ArsA/GET3"/>
</dbReference>
<dbReference type="PANTHER" id="PTHR10803:SF3">
    <property type="entry name" value="ATPASE GET3"/>
    <property type="match status" value="1"/>
</dbReference>
<evidence type="ECO:0000313" key="4">
    <source>
        <dbReference type="Proteomes" id="UP000272942"/>
    </source>
</evidence>
<proteinExistence type="inferred from homology"/>
<dbReference type="OrthoDB" id="1770at2759"/>
<dbReference type="Proteomes" id="UP000272942">
    <property type="component" value="Unassembled WGS sequence"/>
</dbReference>
<evidence type="ECO:0000313" key="3">
    <source>
        <dbReference type="EMBL" id="VDP47675.1"/>
    </source>
</evidence>
<name>A0A183A4G3_9TREM</name>
<dbReference type="PANTHER" id="PTHR10803">
    <property type="entry name" value="ARSENICAL PUMP-DRIVING ATPASE ARSENITE-TRANSLOCATING ATPASE"/>
    <property type="match status" value="1"/>
</dbReference>
<dbReference type="Pfam" id="PF02374">
    <property type="entry name" value="ArsA_ATPase"/>
    <property type="match status" value="1"/>
</dbReference>
<reference evidence="3 4" key="2">
    <citation type="submission" date="2018-11" db="EMBL/GenBank/DDBJ databases">
        <authorList>
            <consortium name="Pathogen Informatics"/>
        </authorList>
    </citation>
    <scope>NUCLEOTIDE SEQUENCE [LARGE SCALE GENOMIC DNA]</scope>
    <source>
        <strain evidence="3 4">Egypt</strain>
    </source>
</reference>
<evidence type="ECO:0000259" key="2">
    <source>
        <dbReference type="Pfam" id="PF02374"/>
    </source>
</evidence>